<dbReference type="eggNOG" id="COG4122">
    <property type="taxonomic scope" value="Bacteria"/>
</dbReference>
<dbReference type="GO" id="GO:0032259">
    <property type="term" value="P:methylation"/>
    <property type="evidence" value="ECO:0007669"/>
    <property type="project" value="UniProtKB-KW"/>
</dbReference>
<dbReference type="Pfam" id="PF13578">
    <property type="entry name" value="Methyltransf_24"/>
    <property type="match status" value="1"/>
</dbReference>
<gene>
    <name evidence="1" type="ORF">SacxiDRAFT_0500</name>
</gene>
<dbReference type="AlphaFoldDB" id="I0UY23"/>
<reference evidence="1 2" key="1">
    <citation type="submission" date="2012-01" db="EMBL/GenBank/DDBJ databases">
        <title>Improved High-Quality Draft sequence of Saccharomonospora xinjiangensis XJ-54.</title>
        <authorList>
            <consortium name="US DOE Joint Genome Institute"/>
            <person name="Lucas S."/>
            <person name="Han J."/>
            <person name="Lapidus A."/>
            <person name="Cheng J.-F."/>
            <person name="Goodwin L."/>
            <person name="Pitluck S."/>
            <person name="Peters L."/>
            <person name="Mikhailova N."/>
            <person name="Teshima H."/>
            <person name="Detter J.C."/>
            <person name="Han C."/>
            <person name="Tapia R."/>
            <person name="Land M."/>
            <person name="Hauser L."/>
            <person name="Kyrpides N."/>
            <person name="Ivanova N."/>
            <person name="Pagani I."/>
            <person name="Brambilla E.-M."/>
            <person name="Klenk H.-P."/>
            <person name="Woyke T."/>
        </authorList>
    </citation>
    <scope>NUCLEOTIDE SEQUENCE [LARGE SCALE GENOMIC DNA]</scope>
    <source>
        <strain evidence="1 2">XJ-54</strain>
    </source>
</reference>
<dbReference type="EMBL" id="JH636049">
    <property type="protein sequence ID" value="EID52776.1"/>
    <property type="molecule type" value="Genomic_DNA"/>
</dbReference>
<dbReference type="Gene3D" id="3.40.50.150">
    <property type="entry name" value="Vaccinia Virus protein VP39"/>
    <property type="match status" value="1"/>
</dbReference>
<proteinExistence type="predicted"/>
<dbReference type="RefSeq" id="WP_006236879.1">
    <property type="nucleotide sequence ID" value="NZ_JH636049.1"/>
</dbReference>
<evidence type="ECO:0000313" key="1">
    <source>
        <dbReference type="EMBL" id="EID52776.1"/>
    </source>
</evidence>
<dbReference type="OrthoDB" id="9799672at2"/>
<dbReference type="HOGENOM" id="CLU_1057374_0_0_11"/>
<name>I0UY23_9PSEU</name>
<dbReference type="Proteomes" id="UP000004691">
    <property type="component" value="Unassembled WGS sequence"/>
</dbReference>
<dbReference type="InterPro" id="IPR029063">
    <property type="entry name" value="SAM-dependent_MTases_sf"/>
</dbReference>
<dbReference type="GO" id="GO:0008168">
    <property type="term" value="F:methyltransferase activity"/>
    <property type="evidence" value="ECO:0007669"/>
    <property type="project" value="UniProtKB-KW"/>
</dbReference>
<organism evidence="1 2">
    <name type="scientific">Saccharomonospora xinjiangensis XJ-54</name>
    <dbReference type="NCBI Taxonomy" id="882086"/>
    <lineage>
        <taxon>Bacteria</taxon>
        <taxon>Bacillati</taxon>
        <taxon>Actinomycetota</taxon>
        <taxon>Actinomycetes</taxon>
        <taxon>Pseudonocardiales</taxon>
        <taxon>Pseudonocardiaceae</taxon>
        <taxon>Saccharomonospora</taxon>
    </lineage>
</organism>
<keyword evidence="1" id="KW-0489">Methyltransferase</keyword>
<dbReference type="STRING" id="882086.SacxiDRAFT_0500"/>
<keyword evidence="1" id="KW-0808">Transferase</keyword>
<sequence>MTGPRDLTDVTDLTGLSAESAVQLYDRYLDSLLAVRDEQREEHERGLIAQLDDIEAELLYLRIRRLRPARVVEIGALHGWSTMWILRALRDNGEGRLLSMDLLDAAPYTVPRELARRWTFRKGDARTLCRDWVSDVDYLLIDAEHTGRFARWYLSEVMPGLRCGVEVAVHDVFHRRRPLPWSEGAVLLSWLERRRFPQFTASRAAAPDVHERISQFRRKAGLTRPLHRGHRNPMVFFRIGPGAPHGRSH</sequence>
<dbReference type="SUPFAM" id="SSF53335">
    <property type="entry name" value="S-adenosyl-L-methionine-dependent methyltransferases"/>
    <property type="match status" value="1"/>
</dbReference>
<accession>I0UY23</accession>
<keyword evidence="2" id="KW-1185">Reference proteome</keyword>
<evidence type="ECO:0000313" key="2">
    <source>
        <dbReference type="Proteomes" id="UP000004691"/>
    </source>
</evidence>
<protein>
    <submittedName>
        <fullName evidence="1">Putative O-methyltransferase</fullName>
    </submittedName>
</protein>